<dbReference type="AlphaFoldDB" id="A0A175W1U5"/>
<keyword evidence="2" id="KW-1133">Transmembrane helix</keyword>
<evidence type="ECO:0000313" key="3">
    <source>
        <dbReference type="EMBL" id="KXX77200.1"/>
    </source>
</evidence>
<keyword evidence="2" id="KW-0472">Membrane</keyword>
<feature type="region of interest" description="Disordered" evidence="1">
    <location>
        <begin position="21"/>
        <end position="73"/>
    </location>
</feature>
<evidence type="ECO:0000256" key="1">
    <source>
        <dbReference type="SAM" id="MobiDB-lite"/>
    </source>
</evidence>
<gene>
    <name evidence="3" type="ORF">MMYC01_206388</name>
</gene>
<name>A0A175W1U5_9PEZI</name>
<sequence length="166" mass="17644">MSLLSTRAAASKAAASFSFTRATTRRVATSTKASARPTPKASSTTPSSSSSSSSSSSKPASQSAPSKRGPPPKWKRMIWTAAFAAVTFTGTIYGAGLKTQREWKAEKQKIQEATADDKVAMLEQRRADLMRQKGEIEGKLAMVRARMEVAAAAAADGEDGEGDERR</sequence>
<organism evidence="3 4">
    <name type="scientific">Madurella mycetomatis</name>
    <dbReference type="NCBI Taxonomy" id="100816"/>
    <lineage>
        <taxon>Eukaryota</taxon>
        <taxon>Fungi</taxon>
        <taxon>Dikarya</taxon>
        <taxon>Ascomycota</taxon>
        <taxon>Pezizomycotina</taxon>
        <taxon>Sordariomycetes</taxon>
        <taxon>Sordariomycetidae</taxon>
        <taxon>Sordariales</taxon>
        <taxon>Sordariales incertae sedis</taxon>
        <taxon>Madurella</taxon>
    </lineage>
</organism>
<accession>A0A175W1U5</accession>
<dbReference type="EMBL" id="LCTW02000172">
    <property type="protein sequence ID" value="KXX77200.1"/>
    <property type="molecule type" value="Genomic_DNA"/>
</dbReference>
<feature type="transmembrane region" description="Helical" evidence="2">
    <location>
        <begin position="77"/>
        <end position="97"/>
    </location>
</feature>
<keyword evidence="4" id="KW-1185">Reference proteome</keyword>
<dbReference type="Proteomes" id="UP000078237">
    <property type="component" value="Unassembled WGS sequence"/>
</dbReference>
<dbReference type="OrthoDB" id="5428081at2759"/>
<reference evidence="3 4" key="1">
    <citation type="journal article" date="2016" name="Genome Announc.">
        <title>Genome Sequence of Madurella mycetomatis mm55, Isolated from a Human Mycetoma Case in Sudan.</title>
        <authorList>
            <person name="Smit S."/>
            <person name="Derks M.F."/>
            <person name="Bervoets S."/>
            <person name="Fahal A."/>
            <person name="van Leeuwen W."/>
            <person name="van Belkum A."/>
            <person name="van de Sande W.W."/>
        </authorList>
    </citation>
    <scope>NUCLEOTIDE SEQUENCE [LARGE SCALE GENOMIC DNA]</scope>
    <source>
        <strain evidence="4">mm55</strain>
    </source>
</reference>
<evidence type="ECO:0000256" key="2">
    <source>
        <dbReference type="SAM" id="Phobius"/>
    </source>
</evidence>
<evidence type="ECO:0000313" key="4">
    <source>
        <dbReference type="Proteomes" id="UP000078237"/>
    </source>
</evidence>
<proteinExistence type="predicted"/>
<feature type="compositionally biased region" description="Low complexity" evidence="1">
    <location>
        <begin position="21"/>
        <end position="67"/>
    </location>
</feature>
<keyword evidence="2" id="KW-0812">Transmembrane</keyword>
<dbReference type="VEuPathDB" id="FungiDB:MMYC01_206388"/>
<protein>
    <submittedName>
        <fullName evidence="3">Uncharacterized protein</fullName>
    </submittedName>
</protein>
<comment type="caution">
    <text evidence="3">The sequence shown here is derived from an EMBL/GenBank/DDBJ whole genome shotgun (WGS) entry which is preliminary data.</text>
</comment>